<keyword evidence="1" id="KW-1133">Transmembrane helix</keyword>
<dbReference type="RefSeq" id="WP_407866396.1">
    <property type="nucleotide sequence ID" value="NZ_BAAFZP010000002.1"/>
</dbReference>
<feature type="transmembrane region" description="Helical" evidence="1">
    <location>
        <begin position="42"/>
        <end position="64"/>
    </location>
</feature>
<reference evidence="2 3" key="1">
    <citation type="submission" date="2024-10" db="EMBL/GenBank/DDBJ databases">
        <title>Isolation, draft genome sequencing and identification of Phyllobacterium sp. NSA23, isolated from leaf soil.</title>
        <authorList>
            <person name="Akita H."/>
        </authorList>
    </citation>
    <scope>NUCLEOTIDE SEQUENCE [LARGE SCALE GENOMIC DNA]</scope>
    <source>
        <strain evidence="2 3">NSA23</strain>
    </source>
</reference>
<keyword evidence="1" id="KW-0812">Transmembrane</keyword>
<accession>A0ABQ0H4K8</accession>
<evidence type="ECO:0000313" key="3">
    <source>
        <dbReference type="Proteomes" id="UP001628091"/>
    </source>
</evidence>
<name>A0ABQ0H4K8_9HYPH</name>
<gene>
    <name evidence="2" type="ORF">PPNSA23_38060</name>
</gene>
<dbReference type="Proteomes" id="UP001628091">
    <property type="component" value="Unassembled WGS sequence"/>
</dbReference>
<keyword evidence="1" id="KW-0472">Membrane</keyword>
<proteinExistence type="predicted"/>
<sequence length="95" mass="10676">MSDRILHAHFMINFGRALAGFTVIFVPVQLTMNDYANPSMTLWTMAFVFLTLAWGGLGVISNMLGDALLWKMQHGLPEREHAVKDTHHLAPRKGI</sequence>
<evidence type="ECO:0008006" key="4">
    <source>
        <dbReference type="Google" id="ProtNLM"/>
    </source>
</evidence>
<organism evidence="2 3">
    <name type="scientific">Phyllobacterium phragmitis</name>
    <dbReference type="NCBI Taxonomy" id="2670329"/>
    <lineage>
        <taxon>Bacteria</taxon>
        <taxon>Pseudomonadati</taxon>
        <taxon>Pseudomonadota</taxon>
        <taxon>Alphaproteobacteria</taxon>
        <taxon>Hyphomicrobiales</taxon>
        <taxon>Phyllobacteriaceae</taxon>
        <taxon>Phyllobacterium</taxon>
    </lineage>
</organism>
<feature type="transmembrane region" description="Helical" evidence="1">
    <location>
        <begin position="12"/>
        <end position="30"/>
    </location>
</feature>
<dbReference type="EMBL" id="BAAFZP010000002">
    <property type="protein sequence ID" value="GAB1583863.1"/>
    <property type="molecule type" value="Genomic_DNA"/>
</dbReference>
<evidence type="ECO:0000313" key="2">
    <source>
        <dbReference type="EMBL" id="GAB1583863.1"/>
    </source>
</evidence>
<comment type="caution">
    <text evidence="2">The sequence shown here is derived from an EMBL/GenBank/DDBJ whole genome shotgun (WGS) entry which is preliminary data.</text>
</comment>
<evidence type="ECO:0000256" key="1">
    <source>
        <dbReference type="SAM" id="Phobius"/>
    </source>
</evidence>
<protein>
    <recommendedName>
        <fullName evidence="4">MFS transporter</fullName>
    </recommendedName>
</protein>
<keyword evidence="3" id="KW-1185">Reference proteome</keyword>